<proteinExistence type="predicted"/>
<reference evidence="1" key="1">
    <citation type="submission" date="2020-04" db="EMBL/GenBank/DDBJ databases">
        <title>Hybrid Assembly of Korean Phytophthora infestans isolates.</title>
        <authorList>
            <person name="Prokchorchik M."/>
            <person name="Lee Y."/>
            <person name="Seo J."/>
            <person name="Cho J.-H."/>
            <person name="Park Y.-E."/>
            <person name="Jang D.-C."/>
            <person name="Im J.-S."/>
            <person name="Choi J.-G."/>
            <person name="Park H.-J."/>
            <person name="Lee G.-B."/>
            <person name="Lee Y.-G."/>
            <person name="Hong S.-Y."/>
            <person name="Cho K."/>
            <person name="Sohn K.H."/>
        </authorList>
    </citation>
    <scope>NUCLEOTIDE SEQUENCE</scope>
    <source>
        <strain evidence="1">KR_1_A1</strain>
    </source>
</reference>
<keyword evidence="2" id="KW-1185">Reference proteome</keyword>
<dbReference type="EMBL" id="WSZM01000008">
    <property type="protein sequence ID" value="KAF4046971.1"/>
    <property type="molecule type" value="Genomic_DNA"/>
</dbReference>
<gene>
    <name evidence="1" type="ORF">GN244_ATG00495</name>
</gene>
<evidence type="ECO:0000313" key="2">
    <source>
        <dbReference type="Proteomes" id="UP000602510"/>
    </source>
</evidence>
<dbReference type="Proteomes" id="UP000602510">
    <property type="component" value="Unassembled WGS sequence"/>
</dbReference>
<organism evidence="1 2">
    <name type="scientific">Phytophthora infestans</name>
    <name type="common">Potato late blight agent</name>
    <name type="synonym">Botrytis infestans</name>
    <dbReference type="NCBI Taxonomy" id="4787"/>
    <lineage>
        <taxon>Eukaryota</taxon>
        <taxon>Sar</taxon>
        <taxon>Stramenopiles</taxon>
        <taxon>Oomycota</taxon>
        <taxon>Peronosporomycetes</taxon>
        <taxon>Peronosporales</taxon>
        <taxon>Peronosporaceae</taxon>
        <taxon>Phytophthora</taxon>
    </lineage>
</organism>
<accession>A0A833X2Q2</accession>
<evidence type="ECO:0000313" key="1">
    <source>
        <dbReference type="EMBL" id="KAF4046971.1"/>
    </source>
</evidence>
<protein>
    <submittedName>
        <fullName evidence="1">Uncharacterized protein</fullName>
    </submittedName>
</protein>
<dbReference type="AlphaFoldDB" id="A0A833X2Q2"/>
<comment type="caution">
    <text evidence="1">The sequence shown here is derived from an EMBL/GenBank/DDBJ whole genome shotgun (WGS) entry which is preliminary data.</text>
</comment>
<name>A0A833X2Q2_PHYIN</name>
<sequence length="320" mass="36293">MQSVTVETDSRTIDHLRGYSNSEHGSANHRSVVVSTETVSSTIDNLCGDDSAQMATNVRENSLQQPVQSVSVETDGTTIDNLHINSNSKRGSAWSVVSKVTIEHLHGDGNSQTTVIATKNPFQRRLLDTVPIWLADYDPDGYDYISSGCEIPLYHMPSTVESLLANLQTIVDREDLRDMLRMNYRRFFIEMFFMKRFFYKGSRNYKPSDLWSLSQAWDAFMKNLRQIEASATRADGLVKWYAGFTKARSGFVMNTILGAQWILHNVSMVFMKCCAVIEQECPFCRPRGKKMTDEMRVSTNLLPSEMQVAINVLDDLIARE</sequence>